<keyword evidence="1" id="KW-0812">Transmembrane</keyword>
<comment type="caution">
    <text evidence="2">The sequence shown here is derived from an EMBL/GenBank/DDBJ whole genome shotgun (WGS) entry which is preliminary data.</text>
</comment>
<protein>
    <recommendedName>
        <fullName evidence="4">ABC-2 type transporter domain-containing protein</fullName>
    </recommendedName>
</protein>
<name>A0A1F7YT47_9BACT</name>
<gene>
    <name evidence="2" type="ORF">A2801_03195</name>
</gene>
<evidence type="ECO:0000313" key="2">
    <source>
        <dbReference type="EMBL" id="OGM30089.1"/>
    </source>
</evidence>
<accession>A0A1F7YT47</accession>
<keyword evidence="1" id="KW-0472">Membrane</keyword>
<feature type="transmembrane region" description="Helical" evidence="1">
    <location>
        <begin position="30"/>
        <end position="52"/>
    </location>
</feature>
<evidence type="ECO:0008006" key="4">
    <source>
        <dbReference type="Google" id="ProtNLM"/>
    </source>
</evidence>
<reference evidence="2 3" key="1">
    <citation type="journal article" date="2016" name="Nat. Commun.">
        <title>Thousands of microbial genomes shed light on interconnected biogeochemical processes in an aquifer system.</title>
        <authorList>
            <person name="Anantharaman K."/>
            <person name="Brown C.T."/>
            <person name="Hug L.A."/>
            <person name="Sharon I."/>
            <person name="Castelle C.J."/>
            <person name="Probst A.J."/>
            <person name="Thomas B.C."/>
            <person name="Singh A."/>
            <person name="Wilkins M.J."/>
            <person name="Karaoz U."/>
            <person name="Brodie E.L."/>
            <person name="Williams K.H."/>
            <person name="Hubbard S.S."/>
            <person name="Banfield J.F."/>
        </authorList>
    </citation>
    <scope>NUCLEOTIDE SEQUENCE [LARGE SCALE GENOMIC DNA]</scope>
</reference>
<dbReference type="AlphaFoldDB" id="A0A1F7YT47"/>
<evidence type="ECO:0000313" key="3">
    <source>
        <dbReference type="Proteomes" id="UP000177263"/>
    </source>
</evidence>
<organism evidence="2 3">
    <name type="scientific">Candidatus Woesebacteria bacterium RIFCSPHIGHO2_01_FULL_41_10</name>
    <dbReference type="NCBI Taxonomy" id="1802500"/>
    <lineage>
        <taxon>Bacteria</taxon>
        <taxon>Candidatus Woeseibacteriota</taxon>
    </lineage>
</organism>
<sequence>MFKVVKLLPFQTMIYAPTNALSTNTINTEVLGQIAVSYFWLVVFVAFAWFVWRQSIKHYEAAGI</sequence>
<evidence type="ECO:0000256" key="1">
    <source>
        <dbReference type="SAM" id="Phobius"/>
    </source>
</evidence>
<proteinExistence type="predicted"/>
<keyword evidence="1" id="KW-1133">Transmembrane helix</keyword>
<dbReference type="Proteomes" id="UP000177263">
    <property type="component" value="Unassembled WGS sequence"/>
</dbReference>
<dbReference type="EMBL" id="MGGM01000005">
    <property type="protein sequence ID" value="OGM30089.1"/>
    <property type="molecule type" value="Genomic_DNA"/>
</dbReference>